<reference evidence="2 3" key="1">
    <citation type="submission" date="2020-08" db="EMBL/GenBank/DDBJ databases">
        <title>Genomic Encyclopedia of Type Strains, Phase IV (KMG-IV): sequencing the most valuable type-strain genomes for metagenomic binning, comparative biology and taxonomic classification.</title>
        <authorList>
            <person name="Goeker M."/>
        </authorList>
    </citation>
    <scope>NUCLEOTIDE SEQUENCE [LARGE SCALE GENOMIC DNA]</scope>
    <source>
        <strain evidence="2 3">DSM 25701</strain>
    </source>
</reference>
<dbReference type="InterPro" id="IPR032307">
    <property type="entry name" value="PepSY_TM-like_2"/>
</dbReference>
<accession>A0A840R6Q7</accession>
<evidence type="ECO:0000313" key="2">
    <source>
        <dbReference type="EMBL" id="MBB5188284.1"/>
    </source>
</evidence>
<dbReference type="InterPro" id="IPR005625">
    <property type="entry name" value="PepSY-ass_TM"/>
</dbReference>
<comment type="caution">
    <text evidence="2">The sequence shown here is derived from an EMBL/GenBank/DDBJ whole genome shotgun (WGS) entry which is preliminary data.</text>
</comment>
<protein>
    <recommendedName>
        <fullName evidence="4">PepSY domain-containing protein</fullName>
    </recommendedName>
</protein>
<dbReference type="AlphaFoldDB" id="A0A840R6Q7"/>
<evidence type="ECO:0000313" key="3">
    <source>
        <dbReference type="Proteomes" id="UP000536640"/>
    </source>
</evidence>
<dbReference type="Pfam" id="PF03929">
    <property type="entry name" value="PepSY_TM"/>
    <property type="match status" value="1"/>
</dbReference>
<keyword evidence="1" id="KW-0812">Transmembrane</keyword>
<dbReference type="Proteomes" id="UP000536640">
    <property type="component" value="Unassembled WGS sequence"/>
</dbReference>
<evidence type="ECO:0008006" key="4">
    <source>
        <dbReference type="Google" id="ProtNLM"/>
    </source>
</evidence>
<organism evidence="2 3">
    <name type="scientific">Zhongshania antarctica</name>
    <dbReference type="NCBI Taxonomy" id="641702"/>
    <lineage>
        <taxon>Bacteria</taxon>
        <taxon>Pseudomonadati</taxon>
        <taxon>Pseudomonadota</taxon>
        <taxon>Gammaproteobacteria</taxon>
        <taxon>Cellvibrionales</taxon>
        <taxon>Spongiibacteraceae</taxon>
        <taxon>Zhongshania</taxon>
    </lineage>
</organism>
<keyword evidence="1" id="KW-0472">Membrane</keyword>
<evidence type="ECO:0000256" key="1">
    <source>
        <dbReference type="SAM" id="Phobius"/>
    </source>
</evidence>
<gene>
    <name evidence="2" type="ORF">HNQ57_002563</name>
</gene>
<proteinExistence type="predicted"/>
<dbReference type="EMBL" id="JACHHW010000006">
    <property type="protein sequence ID" value="MBB5188284.1"/>
    <property type="molecule type" value="Genomic_DNA"/>
</dbReference>
<name>A0A840R6Q7_9GAMM</name>
<dbReference type="RefSeq" id="WP_184463497.1">
    <property type="nucleotide sequence ID" value="NZ_JACHHW010000006.1"/>
</dbReference>
<sequence>MSPYRIFRMLLLRWHRRIGVVAALFVVVLVVTGIAINHSDDWGLDKKPLKQAWLLKHYGIPSPVLRSFPLNESLNSGAWLSQLGDGLYLAETQIGSCGSPLLGVVVLPETIAVLCAGRLQLFTPAGEKLDDISESLGLPRGAEALALDGEAVLLRTPAGVIAFDPRSFMFSAMSVEGVTWAAPALAPPTIQRSLLDQYRGSGLSWERLLLDLHSGRLFGSVGVYIMDLAAIALLLIALSGVWVWLSKPGRWKRPS</sequence>
<dbReference type="PANTHER" id="PTHR40115">
    <property type="entry name" value="INNER MEMBRANE PROTEIN WITH PEPSY TM HELIX"/>
    <property type="match status" value="1"/>
</dbReference>
<keyword evidence="1" id="KW-1133">Transmembrane helix</keyword>
<dbReference type="PANTHER" id="PTHR40115:SF1">
    <property type="entry name" value="INNER MEMBRANE PROTEIN WITH PEPSY TM HELIX"/>
    <property type="match status" value="1"/>
</dbReference>
<keyword evidence="3" id="KW-1185">Reference proteome</keyword>
<feature type="transmembrane region" description="Helical" evidence="1">
    <location>
        <begin position="221"/>
        <end position="245"/>
    </location>
</feature>